<dbReference type="InterPro" id="IPR028098">
    <property type="entry name" value="Glyco_trans_4-like_N"/>
</dbReference>
<dbReference type="Pfam" id="PF13439">
    <property type="entry name" value="Glyco_transf_4"/>
    <property type="match status" value="1"/>
</dbReference>
<evidence type="ECO:0000313" key="4">
    <source>
        <dbReference type="Proteomes" id="UP000593892"/>
    </source>
</evidence>
<dbReference type="PANTHER" id="PTHR12526:SF595">
    <property type="entry name" value="BLL5217 PROTEIN"/>
    <property type="match status" value="1"/>
</dbReference>
<dbReference type="Proteomes" id="UP000593892">
    <property type="component" value="Chromosome"/>
</dbReference>
<evidence type="ECO:0000313" key="3">
    <source>
        <dbReference type="EMBL" id="QOY86426.1"/>
    </source>
</evidence>
<name>A0A7S7NML8_PALFE</name>
<feature type="domain" description="Glycosyl transferase family 1" evidence="1">
    <location>
        <begin position="173"/>
        <end position="297"/>
    </location>
</feature>
<dbReference type="Pfam" id="PF00534">
    <property type="entry name" value="Glycos_transf_1"/>
    <property type="match status" value="1"/>
</dbReference>
<organism evidence="3 4">
    <name type="scientific">Paludibaculum fermentans</name>
    <dbReference type="NCBI Taxonomy" id="1473598"/>
    <lineage>
        <taxon>Bacteria</taxon>
        <taxon>Pseudomonadati</taxon>
        <taxon>Acidobacteriota</taxon>
        <taxon>Terriglobia</taxon>
        <taxon>Bryobacterales</taxon>
        <taxon>Bryobacteraceae</taxon>
        <taxon>Paludibaculum</taxon>
    </lineage>
</organism>
<dbReference type="InterPro" id="IPR001296">
    <property type="entry name" value="Glyco_trans_1"/>
</dbReference>
<keyword evidence="4" id="KW-1185">Reference proteome</keyword>
<proteinExistence type="predicted"/>
<dbReference type="RefSeq" id="WP_194448095.1">
    <property type="nucleotide sequence ID" value="NZ_CP063849.1"/>
</dbReference>
<dbReference type="CDD" id="cd03802">
    <property type="entry name" value="GT4_AviGT4-like"/>
    <property type="match status" value="1"/>
</dbReference>
<dbReference type="Gene3D" id="3.40.50.2000">
    <property type="entry name" value="Glycogen Phosphorylase B"/>
    <property type="match status" value="2"/>
</dbReference>
<evidence type="ECO:0000259" key="2">
    <source>
        <dbReference type="Pfam" id="PF13439"/>
    </source>
</evidence>
<dbReference type="AlphaFoldDB" id="A0A7S7NML8"/>
<dbReference type="EMBL" id="CP063849">
    <property type="protein sequence ID" value="QOY86426.1"/>
    <property type="molecule type" value="Genomic_DNA"/>
</dbReference>
<reference evidence="3 4" key="1">
    <citation type="submission" date="2020-10" db="EMBL/GenBank/DDBJ databases">
        <title>Complete genome sequence of Paludibaculum fermentans P105T, a facultatively anaerobic acidobacterium capable of dissimilatory Fe(III) reduction.</title>
        <authorList>
            <person name="Dedysh S.N."/>
            <person name="Beletsky A.V."/>
            <person name="Kulichevskaya I.S."/>
            <person name="Mardanov A.V."/>
            <person name="Ravin N.V."/>
        </authorList>
    </citation>
    <scope>NUCLEOTIDE SEQUENCE [LARGE SCALE GENOMIC DNA]</scope>
    <source>
        <strain evidence="3 4">P105</strain>
    </source>
</reference>
<sequence>MTTAAKRVAVLSPVAWRTPPRQYGAWETVASNVTEGLAARGWDVTLFATSDSSTRGRLHAVVPHGYEEDRTIDPKVAEYLHISEAFEHASEFDLIHSHYDFMALCYTRLVKTPVLTTIHGFSSPKIMPVYDKYRDSYFVSISDSDRAPGLNYLGTVYNGIDLSLYPLRERPGNDLVFLGRIHPDKGVHLAIEVAQLSGLPLQIAGIVQDEGYFREQVEPHLNSRIRYIGPVDVAGKNKLFAGACALLHLNTIPERFGLVLVEANAAGVPVIAMDLGSCREVLQDGVTGFLVKNARAAAQCLRRLPEIDGAACRRRVEQFFSVEAMVKAYEHVYQKIFDLEAEKKR</sequence>
<protein>
    <submittedName>
        <fullName evidence="3">Glycosyltransferase family 4 protein</fullName>
    </submittedName>
</protein>
<dbReference type="GO" id="GO:0016757">
    <property type="term" value="F:glycosyltransferase activity"/>
    <property type="evidence" value="ECO:0007669"/>
    <property type="project" value="InterPro"/>
</dbReference>
<keyword evidence="3" id="KW-0808">Transferase</keyword>
<evidence type="ECO:0000259" key="1">
    <source>
        <dbReference type="Pfam" id="PF00534"/>
    </source>
</evidence>
<dbReference type="KEGG" id="pfer:IRI77_27005"/>
<feature type="domain" description="Glycosyltransferase subfamily 4-like N-terminal" evidence="2">
    <location>
        <begin position="27"/>
        <end position="124"/>
    </location>
</feature>
<gene>
    <name evidence="3" type="ORF">IRI77_27005</name>
</gene>
<dbReference type="SUPFAM" id="SSF53756">
    <property type="entry name" value="UDP-Glycosyltransferase/glycogen phosphorylase"/>
    <property type="match status" value="1"/>
</dbReference>
<accession>A0A7S7NML8</accession>
<dbReference type="PANTHER" id="PTHR12526">
    <property type="entry name" value="GLYCOSYLTRANSFERASE"/>
    <property type="match status" value="1"/>
</dbReference>